<dbReference type="Pfam" id="PF03283">
    <property type="entry name" value="PAE"/>
    <property type="match status" value="1"/>
</dbReference>
<sequence length="396" mass="44215">MADHWLRPLICLLIVMSTQVHGSHLVDITLLKSAVSKGAVCLDGSPPAYFLQKGSGDGADNWLVYLEGGGWCASHDGCDQRTRTVVGSSNLRKGAAYFGQILSSDQTINPDFYNWNIVSVVYCDGSSYMETSKEGARIFDAIMEDLLAKGMKNAKNAILSGGSAGGLGTILHCDGFRALLPSASRVKCISDSGFFIHAKDLPGAKKREQLFDFITAYHNINKFVLYTKKIQCLFPKNIVKDIQTPFFFLESAFDDHQLKKHFFQTIPPGEVALTMKDFRAAMIKTLQEVANSKTTGIFVHSCYRHGHFYDREFWKNSPVLGDKIKEHYFSDDPTWKICVDNLKVCTPTHLQIMKDYRATFIKELQEVKSSSTGILFTLAIVMVTCMKEKGGINRQN</sequence>
<evidence type="ECO:0000256" key="4">
    <source>
        <dbReference type="ARBA" id="ARBA00022512"/>
    </source>
</evidence>
<evidence type="ECO:0000256" key="5">
    <source>
        <dbReference type="ARBA" id="ARBA00023316"/>
    </source>
</evidence>
<dbReference type="PANTHER" id="PTHR21562">
    <property type="entry name" value="NOTUM-RELATED"/>
    <property type="match status" value="1"/>
</dbReference>
<keyword evidence="5 6" id="KW-0961">Cell wall biogenesis/degradation</keyword>
<dbReference type="GO" id="GO:0052793">
    <property type="term" value="F:pectin acetylesterase activity"/>
    <property type="evidence" value="ECO:0007669"/>
    <property type="project" value="TreeGrafter"/>
</dbReference>
<evidence type="ECO:0000256" key="1">
    <source>
        <dbReference type="ARBA" id="ARBA00003534"/>
    </source>
</evidence>
<evidence type="ECO:0000256" key="2">
    <source>
        <dbReference type="ARBA" id="ARBA00004191"/>
    </source>
</evidence>
<keyword evidence="6" id="KW-0964">Secreted</keyword>
<reference evidence="7" key="1">
    <citation type="submission" date="2020-06" db="EMBL/GenBank/DDBJ databases">
        <authorList>
            <person name="Li T."/>
            <person name="Hu X."/>
            <person name="Zhang T."/>
            <person name="Song X."/>
            <person name="Zhang H."/>
            <person name="Dai N."/>
            <person name="Sheng W."/>
            <person name="Hou X."/>
            <person name="Wei L."/>
        </authorList>
    </citation>
    <scope>NUCLEOTIDE SEQUENCE</scope>
    <source>
        <strain evidence="7">KEN1</strain>
        <tissue evidence="7">Leaf</tissue>
    </source>
</reference>
<dbReference type="EMBL" id="JACGWN010000009">
    <property type="protein sequence ID" value="KAL0432673.1"/>
    <property type="molecule type" value="Genomic_DNA"/>
</dbReference>
<dbReference type="GO" id="GO:0071555">
    <property type="term" value="P:cell wall organization"/>
    <property type="evidence" value="ECO:0007669"/>
    <property type="project" value="UniProtKB-KW"/>
</dbReference>
<dbReference type="PANTHER" id="PTHR21562:SF65">
    <property type="entry name" value="PECTIN ACETYLESTERASE"/>
    <property type="match status" value="1"/>
</dbReference>
<dbReference type="InterPro" id="IPR004963">
    <property type="entry name" value="PAE/NOTUM"/>
</dbReference>
<reference evidence="7" key="2">
    <citation type="journal article" date="2024" name="Plant">
        <title>Genomic evolution and insights into agronomic trait innovations of Sesamum species.</title>
        <authorList>
            <person name="Miao H."/>
            <person name="Wang L."/>
            <person name="Qu L."/>
            <person name="Liu H."/>
            <person name="Sun Y."/>
            <person name="Le M."/>
            <person name="Wang Q."/>
            <person name="Wei S."/>
            <person name="Zheng Y."/>
            <person name="Lin W."/>
            <person name="Duan Y."/>
            <person name="Cao H."/>
            <person name="Xiong S."/>
            <person name="Wang X."/>
            <person name="Wei L."/>
            <person name="Li C."/>
            <person name="Ma Q."/>
            <person name="Ju M."/>
            <person name="Zhao R."/>
            <person name="Li G."/>
            <person name="Mu C."/>
            <person name="Tian Q."/>
            <person name="Mei H."/>
            <person name="Zhang T."/>
            <person name="Gao T."/>
            <person name="Zhang H."/>
        </authorList>
    </citation>
    <scope>NUCLEOTIDE SEQUENCE</scope>
    <source>
        <strain evidence="7">KEN1</strain>
    </source>
</reference>
<feature type="signal peptide" evidence="6">
    <location>
        <begin position="1"/>
        <end position="22"/>
    </location>
</feature>
<name>A0AAW2VTR5_9LAMI</name>
<keyword evidence="6" id="KW-0378">Hydrolase</keyword>
<comment type="caution">
    <text evidence="7">The sequence shown here is derived from an EMBL/GenBank/DDBJ whole genome shotgun (WGS) entry which is preliminary data.</text>
</comment>
<comment type="function">
    <text evidence="1 6">Hydrolyzes acetyl esters in homogalacturonan regions of pectin. In type I primary cell wall, galacturonic acid residues of pectin can be acetylated at the O-2 and O-3 positions. Decreasing the degree of acetylation of pectin gels in vitro alters their physical properties.</text>
</comment>
<gene>
    <name evidence="7" type="ORF">Slati_2601600</name>
</gene>
<evidence type="ECO:0000313" key="7">
    <source>
        <dbReference type="EMBL" id="KAL0432673.1"/>
    </source>
</evidence>
<protein>
    <recommendedName>
        <fullName evidence="6">Pectin acetylesterase</fullName>
        <ecNumber evidence="6">3.1.1.-</ecNumber>
    </recommendedName>
</protein>
<proteinExistence type="inferred from homology"/>
<accession>A0AAW2VTR5</accession>
<keyword evidence="4 6" id="KW-0134">Cell wall</keyword>
<evidence type="ECO:0000256" key="3">
    <source>
        <dbReference type="ARBA" id="ARBA00005784"/>
    </source>
</evidence>
<dbReference type="AlphaFoldDB" id="A0AAW2VTR5"/>
<dbReference type="EC" id="3.1.1.-" evidence="6"/>
<comment type="similarity">
    <text evidence="3 6">Belongs to the pectinacetylesterase family.</text>
</comment>
<feature type="chain" id="PRO_5043108585" description="Pectin acetylesterase" evidence="6">
    <location>
        <begin position="23"/>
        <end position="396"/>
    </location>
</feature>
<dbReference type="GO" id="GO:0009505">
    <property type="term" value="C:plant-type cell wall"/>
    <property type="evidence" value="ECO:0007669"/>
    <property type="project" value="TreeGrafter"/>
</dbReference>
<organism evidence="7">
    <name type="scientific">Sesamum latifolium</name>
    <dbReference type="NCBI Taxonomy" id="2727402"/>
    <lineage>
        <taxon>Eukaryota</taxon>
        <taxon>Viridiplantae</taxon>
        <taxon>Streptophyta</taxon>
        <taxon>Embryophyta</taxon>
        <taxon>Tracheophyta</taxon>
        <taxon>Spermatophyta</taxon>
        <taxon>Magnoliopsida</taxon>
        <taxon>eudicotyledons</taxon>
        <taxon>Gunneridae</taxon>
        <taxon>Pentapetalae</taxon>
        <taxon>asterids</taxon>
        <taxon>lamiids</taxon>
        <taxon>Lamiales</taxon>
        <taxon>Pedaliaceae</taxon>
        <taxon>Sesamum</taxon>
    </lineage>
</organism>
<evidence type="ECO:0000256" key="6">
    <source>
        <dbReference type="RuleBase" id="RU363114"/>
    </source>
</evidence>
<comment type="subcellular location">
    <subcellularLocation>
        <location evidence="2 6">Secreted</location>
        <location evidence="2 6">Cell wall</location>
    </subcellularLocation>
</comment>
<keyword evidence="6" id="KW-0732">Signal</keyword>